<dbReference type="PANTHER" id="PTHR43156:SF2">
    <property type="entry name" value="STAGE II SPORULATION PROTEIN E"/>
    <property type="match status" value="1"/>
</dbReference>
<dbReference type="InterPro" id="IPR001932">
    <property type="entry name" value="PPM-type_phosphatase-like_dom"/>
</dbReference>
<comment type="caution">
    <text evidence="3">The sequence shown here is derived from an EMBL/GenBank/DDBJ whole genome shotgun (WGS) entry which is preliminary data.</text>
</comment>
<gene>
    <name evidence="3" type="ORF">OL599_16595</name>
</gene>
<evidence type="ECO:0000256" key="1">
    <source>
        <dbReference type="ARBA" id="ARBA00022801"/>
    </source>
</evidence>
<dbReference type="InterPro" id="IPR052016">
    <property type="entry name" value="Bact_Sigma-Reg"/>
</dbReference>
<protein>
    <submittedName>
        <fullName evidence="3">SpoIIE family protein phosphatase</fullName>
    </submittedName>
</protein>
<feature type="domain" description="FHA" evidence="2">
    <location>
        <begin position="52"/>
        <end position="107"/>
    </location>
</feature>
<dbReference type="Pfam" id="PF00498">
    <property type="entry name" value="FHA"/>
    <property type="match status" value="1"/>
</dbReference>
<dbReference type="Proteomes" id="UP001165679">
    <property type="component" value="Unassembled WGS sequence"/>
</dbReference>
<dbReference type="SUPFAM" id="SSF81606">
    <property type="entry name" value="PP2C-like"/>
    <property type="match status" value="1"/>
</dbReference>
<dbReference type="InterPro" id="IPR000253">
    <property type="entry name" value="FHA_dom"/>
</dbReference>
<dbReference type="GO" id="GO:0016791">
    <property type="term" value="F:phosphatase activity"/>
    <property type="evidence" value="ECO:0007669"/>
    <property type="project" value="TreeGrafter"/>
</dbReference>
<dbReference type="PROSITE" id="PS50006">
    <property type="entry name" value="FHA_DOMAIN"/>
    <property type="match status" value="1"/>
</dbReference>
<proteinExistence type="predicted"/>
<dbReference type="Pfam" id="PF07228">
    <property type="entry name" value="SpoIIE"/>
    <property type="match status" value="1"/>
</dbReference>
<dbReference type="RefSeq" id="WP_264714959.1">
    <property type="nucleotide sequence ID" value="NZ_JAPDNT010000016.1"/>
</dbReference>
<dbReference type="Gene3D" id="2.60.200.20">
    <property type="match status" value="1"/>
</dbReference>
<dbReference type="InterPro" id="IPR036457">
    <property type="entry name" value="PPM-type-like_dom_sf"/>
</dbReference>
<keyword evidence="4" id="KW-1185">Reference proteome</keyword>
<evidence type="ECO:0000313" key="3">
    <source>
        <dbReference type="EMBL" id="MCW3476200.1"/>
    </source>
</evidence>
<organism evidence="3 4">
    <name type="scientific">Limobrevibacterium gyesilva</name>
    <dbReference type="NCBI Taxonomy" id="2991712"/>
    <lineage>
        <taxon>Bacteria</taxon>
        <taxon>Pseudomonadati</taxon>
        <taxon>Pseudomonadota</taxon>
        <taxon>Alphaproteobacteria</taxon>
        <taxon>Acetobacterales</taxon>
        <taxon>Acetobacteraceae</taxon>
        <taxon>Limobrevibacterium</taxon>
    </lineage>
</organism>
<dbReference type="SUPFAM" id="SSF49879">
    <property type="entry name" value="SMAD/FHA domain"/>
    <property type="match status" value="1"/>
</dbReference>
<evidence type="ECO:0000313" key="4">
    <source>
        <dbReference type="Proteomes" id="UP001165679"/>
    </source>
</evidence>
<dbReference type="SMART" id="SM00240">
    <property type="entry name" value="FHA"/>
    <property type="match status" value="1"/>
</dbReference>
<dbReference type="AlphaFoldDB" id="A0AA41YTI4"/>
<dbReference type="EMBL" id="JAPDNT010000016">
    <property type="protein sequence ID" value="MCW3476200.1"/>
    <property type="molecule type" value="Genomic_DNA"/>
</dbReference>
<name>A0AA41YTI4_9PROT</name>
<dbReference type="Gene3D" id="3.60.40.10">
    <property type="entry name" value="PPM-type phosphatase domain"/>
    <property type="match status" value="1"/>
</dbReference>
<accession>A0AA41YTI4</accession>
<dbReference type="SMART" id="SM00331">
    <property type="entry name" value="PP2C_SIG"/>
    <property type="match status" value="1"/>
</dbReference>
<evidence type="ECO:0000259" key="2">
    <source>
        <dbReference type="PROSITE" id="PS50006"/>
    </source>
</evidence>
<reference evidence="3" key="2">
    <citation type="submission" date="2022-10" db="EMBL/GenBank/DDBJ databases">
        <authorList>
            <person name="Trinh H.N."/>
        </authorList>
    </citation>
    <scope>NUCLEOTIDE SEQUENCE</scope>
    <source>
        <strain evidence="3">RN2-1</strain>
    </source>
</reference>
<dbReference type="InterPro" id="IPR008984">
    <property type="entry name" value="SMAD_FHA_dom_sf"/>
</dbReference>
<keyword evidence="1" id="KW-0378">Hydrolase</keyword>
<dbReference type="PANTHER" id="PTHR43156">
    <property type="entry name" value="STAGE II SPORULATION PROTEIN E-RELATED"/>
    <property type="match status" value="1"/>
</dbReference>
<sequence length="383" mass="41419">MADADADDPERTHVRRPNALFPPAECADEVVHLLRPHPSGSAPPVRLGSGTLTVGRADSNGLVLSGSDISRRHCQFDLVGIEILAGGEVLLTDLNSTNGTFIDGTRINAAAVLTPGARITIGSHNLLYERRGRRELEEAEAIERELQRANQHALAILPLPLREGPVRAEWYYLPSAALGGDAFGYRHLGGGVHAGYIIDVAGHGVDIAMHAVSIANLLRHDGMLGVDLGDPAAVMTRLNASFPVETHGGLFFTAWYWVYDSATRLLTYCSAGHHPAYLMPADRGDGVPLWARNPAIGFADGIAFRAERMTVSPGSTLYLFSDGVFEIEDHSGQRWGLDDFLAELRQPPIPGTTEPQRLYDTVRDAARPGPLKDDFSLVVLAFP</sequence>
<reference evidence="3" key="1">
    <citation type="submission" date="2022-09" db="EMBL/GenBank/DDBJ databases">
        <title>Rhodovastum sp. nov. RN2-1 isolated from soil in Seongnam, South Korea.</title>
        <authorList>
            <person name="Le N.T."/>
        </authorList>
    </citation>
    <scope>NUCLEOTIDE SEQUENCE</scope>
    <source>
        <strain evidence="3">RN2-1</strain>
    </source>
</reference>
<dbReference type="CDD" id="cd00060">
    <property type="entry name" value="FHA"/>
    <property type="match status" value="1"/>
</dbReference>